<evidence type="ECO:0000256" key="2">
    <source>
        <dbReference type="ARBA" id="ARBA00023043"/>
    </source>
</evidence>
<dbReference type="SMART" id="SM00248">
    <property type="entry name" value="ANK"/>
    <property type="match status" value="2"/>
</dbReference>
<name>A0A5J5CWC1_9PERO</name>
<dbReference type="InterPro" id="IPR058889">
    <property type="entry name" value="WHD_SOWAHA-C"/>
</dbReference>
<comment type="similarity">
    <text evidence="3">Belongs to the SOWAH family.</text>
</comment>
<evidence type="ECO:0000313" key="7">
    <source>
        <dbReference type="EMBL" id="KAA8586718.1"/>
    </source>
</evidence>
<dbReference type="Gene3D" id="1.25.40.20">
    <property type="entry name" value="Ankyrin repeat-containing domain"/>
    <property type="match status" value="1"/>
</dbReference>
<dbReference type="InterPro" id="IPR036770">
    <property type="entry name" value="Ankyrin_rpt-contain_sf"/>
</dbReference>
<dbReference type="InterPro" id="IPR002110">
    <property type="entry name" value="Ankyrin_rpt"/>
</dbReference>
<keyword evidence="1" id="KW-0677">Repeat</keyword>
<dbReference type="Pfam" id="PF25877">
    <property type="entry name" value="WHD_SOWAH"/>
    <property type="match status" value="1"/>
</dbReference>
<organism evidence="7 8">
    <name type="scientific">Etheostoma spectabile</name>
    <name type="common">orangethroat darter</name>
    <dbReference type="NCBI Taxonomy" id="54343"/>
    <lineage>
        <taxon>Eukaryota</taxon>
        <taxon>Metazoa</taxon>
        <taxon>Chordata</taxon>
        <taxon>Craniata</taxon>
        <taxon>Vertebrata</taxon>
        <taxon>Euteleostomi</taxon>
        <taxon>Actinopterygii</taxon>
        <taxon>Neopterygii</taxon>
        <taxon>Teleostei</taxon>
        <taxon>Neoteleostei</taxon>
        <taxon>Acanthomorphata</taxon>
        <taxon>Eupercaria</taxon>
        <taxon>Perciformes</taxon>
        <taxon>Percoidei</taxon>
        <taxon>Percidae</taxon>
        <taxon>Etheostomatinae</taxon>
        <taxon>Etheostoma</taxon>
    </lineage>
</organism>
<gene>
    <name evidence="7" type="ORF">FQN60_000554</name>
</gene>
<dbReference type="PANTHER" id="PTHR14491:SF2">
    <property type="entry name" value="ANKYRIN REPEAT DOMAIN-CONTAINING PROTEIN SOWAHA"/>
    <property type="match status" value="1"/>
</dbReference>
<evidence type="ECO:0000256" key="1">
    <source>
        <dbReference type="ARBA" id="ARBA00022737"/>
    </source>
</evidence>
<accession>A0A5J5CWC1</accession>
<dbReference type="Pfam" id="PF12796">
    <property type="entry name" value="Ank_2"/>
    <property type="match status" value="1"/>
</dbReference>
<evidence type="ECO:0000313" key="8">
    <source>
        <dbReference type="Proteomes" id="UP000327493"/>
    </source>
</evidence>
<feature type="compositionally biased region" description="Polar residues" evidence="5">
    <location>
        <begin position="123"/>
        <end position="137"/>
    </location>
</feature>
<dbReference type="PROSITE" id="PS50297">
    <property type="entry name" value="ANK_REP_REGION"/>
    <property type="match status" value="1"/>
</dbReference>
<keyword evidence="8" id="KW-1185">Reference proteome</keyword>
<comment type="caution">
    <text evidence="7">The sequence shown here is derived from an EMBL/GenBank/DDBJ whole genome shotgun (WGS) entry which is preliminary data.</text>
</comment>
<dbReference type="AlphaFoldDB" id="A0A5J5CWC1"/>
<sequence>MVLTQESVLFWLTAEGGKVKKSDLVEKFKAVIDCEDPAERTRNRELFKTIVNSVAVVKVIDGVRYVVVNKVHQHLLDGVQTAESAVEKTEIEEIPLTGEQQRPPVRSEKAGSSNNAGGEISAVSDTDQEQASESGENPTELLSPMQLAWQSSKYSDVRVKRTLNFEIQRQGTTGDNCSRRAAVNEPARIQSKPYGLPLRMPPTTTRVESHKLKVDPENPSESPKLDSSRNKKRPPTVETGTSSPQLRRSVKSTKASVEPKETKASYLVPLEPSEHQWLVKCAAGHWSQVYGMLLKDNQLAEKRDFMSGFTALHWAAKCGNSEMLVKIIDLSRQGGVDIDINAKTHGGYTPLHIAALHDQEYIMAMLVGEHGANPSIRDNYGKKAYHYVRKGISETVREMLGEPKAREPQDRVLHEKEELELFPDLSKGLHSISRLFQPHIRLRHVEMMFHLQTPGLSCCCCEENGHHELRQKTQSGWRCRFPAGGLCFPASESRQAVGKALQLLLSQPLLLLQVLLSDEQRGLGLDEAPVVLQLLGGQLT</sequence>
<evidence type="ECO:0000256" key="3">
    <source>
        <dbReference type="ARBA" id="ARBA00038122"/>
    </source>
</evidence>
<feature type="region of interest" description="Disordered" evidence="5">
    <location>
        <begin position="91"/>
        <end position="142"/>
    </location>
</feature>
<reference evidence="7 8" key="1">
    <citation type="submission" date="2019-08" db="EMBL/GenBank/DDBJ databases">
        <title>A chromosome-level genome assembly, high-density linkage maps, and genome scans reveal the genomic architecture of hybrid incompatibilities underlying speciation via character displacement in darters (Percidae: Etheostominae).</title>
        <authorList>
            <person name="Moran R.L."/>
            <person name="Catchen J.M."/>
            <person name="Fuller R.C."/>
        </authorList>
    </citation>
    <scope>NUCLEOTIDE SEQUENCE [LARGE SCALE GENOMIC DNA]</scope>
    <source>
        <strain evidence="7">EspeVRDwgs_2016</strain>
        <tissue evidence="7">Muscle</tissue>
    </source>
</reference>
<feature type="repeat" description="ANK" evidence="4">
    <location>
        <begin position="346"/>
        <end position="379"/>
    </location>
</feature>
<evidence type="ECO:0000256" key="4">
    <source>
        <dbReference type="PROSITE-ProRule" id="PRU00023"/>
    </source>
</evidence>
<dbReference type="PANTHER" id="PTHR14491">
    <property type="entry name" value="SOSONDOWAH, ISOFORM G"/>
    <property type="match status" value="1"/>
</dbReference>
<dbReference type="PROSITE" id="PS50088">
    <property type="entry name" value="ANK_REPEAT"/>
    <property type="match status" value="2"/>
</dbReference>
<dbReference type="Proteomes" id="UP000327493">
    <property type="component" value="Chromosome 13"/>
</dbReference>
<protein>
    <recommendedName>
        <fullName evidence="6">SOWAHA-C winged helix-turn-helix domain-containing protein</fullName>
    </recommendedName>
</protein>
<dbReference type="SUPFAM" id="SSF48403">
    <property type="entry name" value="Ankyrin repeat"/>
    <property type="match status" value="1"/>
</dbReference>
<feature type="region of interest" description="Disordered" evidence="5">
    <location>
        <begin position="172"/>
        <end position="262"/>
    </location>
</feature>
<feature type="domain" description="SOWAHA-C winged helix-turn-helix" evidence="6">
    <location>
        <begin position="3"/>
        <end position="86"/>
    </location>
</feature>
<feature type="repeat" description="ANK" evidence="4">
    <location>
        <begin position="307"/>
        <end position="343"/>
    </location>
</feature>
<evidence type="ECO:0000259" key="6">
    <source>
        <dbReference type="Pfam" id="PF25877"/>
    </source>
</evidence>
<dbReference type="EMBL" id="VOFY01000013">
    <property type="protein sequence ID" value="KAA8586718.1"/>
    <property type="molecule type" value="Genomic_DNA"/>
</dbReference>
<proteinExistence type="inferred from homology"/>
<evidence type="ECO:0000256" key="5">
    <source>
        <dbReference type="SAM" id="MobiDB-lite"/>
    </source>
</evidence>
<feature type="compositionally biased region" description="Basic and acidic residues" evidence="5">
    <location>
        <begin position="207"/>
        <end position="216"/>
    </location>
</feature>
<keyword evidence="2 4" id="KW-0040">ANK repeat</keyword>